<dbReference type="VEuPathDB" id="FungiDB:yc1106_04773"/>
<protein>
    <recommendedName>
        <fullName evidence="4">Alpha-1,2-mannosyltransferase</fullName>
    </recommendedName>
</protein>
<keyword evidence="3" id="KW-1185">Reference proteome</keyword>
<evidence type="ECO:0000313" key="3">
    <source>
        <dbReference type="Proteomes" id="UP001056012"/>
    </source>
</evidence>
<dbReference type="Pfam" id="PF11927">
    <property type="entry name" value="HODM_asu-like"/>
    <property type="match status" value="1"/>
</dbReference>
<organism evidence="2 3">
    <name type="scientific">Curvularia clavata</name>
    <dbReference type="NCBI Taxonomy" id="95742"/>
    <lineage>
        <taxon>Eukaryota</taxon>
        <taxon>Fungi</taxon>
        <taxon>Dikarya</taxon>
        <taxon>Ascomycota</taxon>
        <taxon>Pezizomycotina</taxon>
        <taxon>Dothideomycetes</taxon>
        <taxon>Pleosporomycetidae</taxon>
        <taxon>Pleosporales</taxon>
        <taxon>Pleosporineae</taxon>
        <taxon>Pleosporaceae</taxon>
        <taxon>Curvularia</taxon>
    </lineage>
</organism>
<dbReference type="EMBL" id="CP089276">
    <property type="protein sequence ID" value="USP77499.1"/>
    <property type="molecule type" value="Genomic_DNA"/>
</dbReference>
<gene>
    <name evidence="2" type="ORF">yc1106_04773</name>
</gene>
<name>A0A9Q9DT82_CURCL</name>
<evidence type="ECO:0000313" key="2">
    <source>
        <dbReference type="EMBL" id="USP77499.1"/>
    </source>
</evidence>
<proteinExistence type="predicted"/>
<evidence type="ECO:0000256" key="1">
    <source>
        <dbReference type="SAM" id="MobiDB-lite"/>
    </source>
</evidence>
<feature type="region of interest" description="Disordered" evidence="1">
    <location>
        <begin position="41"/>
        <end position="69"/>
    </location>
</feature>
<accession>A0A9Q9DT82</accession>
<reference evidence="2" key="1">
    <citation type="submission" date="2021-12" db="EMBL/GenBank/DDBJ databases">
        <title>Curvularia clavata genome.</title>
        <authorList>
            <person name="Cao Y."/>
        </authorList>
    </citation>
    <scope>NUCLEOTIDE SEQUENCE</scope>
    <source>
        <strain evidence="2">Yc1106</strain>
    </source>
</reference>
<evidence type="ECO:0008006" key="4">
    <source>
        <dbReference type="Google" id="ProtNLM"/>
    </source>
</evidence>
<dbReference type="OrthoDB" id="5043642at2759"/>
<dbReference type="Proteomes" id="UP001056012">
    <property type="component" value="Chromosome 3"/>
</dbReference>
<dbReference type="AlphaFoldDB" id="A0A9Q9DT82"/>
<dbReference type="InterPro" id="IPR021848">
    <property type="entry name" value="HODM_asu-like"/>
</dbReference>
<sequence length="486" mass="56163">MAFSFLLLLGAAFFIGSTWVLLRRSRRNILLQRLHASGRRVSGARTPPRSLSPEKKPEITPEVDYSTSFPPSRRSALAEVLRDEELDEPGEDWAKDVLQMEKSYLDAFETSRLPCGISVKEIKALGDFPDYATLSGVPLPAPYPEFDIARALPRPYRPFRWPYHQTMSLTKMQPDWWIELENTYIERIQQRKKLYEQHTKDVLNALPGSDLACKELMEMALQFLCARYPHYFSLSPDKKSFRNGILGIETQLDQMHPLNVLLEHVPEDFAIMQRDDKTGRYILRAGVICSALGWNLGTKMGRNLAGIHAPIPDYKEKMQFSMDRYFTKKPTEKPIQRGSWGLEISTPLYAPPDSPLLTHRTHQLPPSQLPLSDVHLRVDWQTLRRLPLSGAVVFNFKALFTPVEQFRDEKGVPGLLLRVLEEGKPNLMEYKGTWHVEHVVKPALREWHEEQVKKGWVKGDWREAETLEESPWFEGWEGKWRGMQGF</sequence>